<evidence type="ECO:0000256" key="2">
    <source>
        <dbReference type="ARBA" id="ARBA00022679"/>
    </source>
</evidence>
<dbReference type="GO" id="GO:0008914">
    <property type="term" value="F:leucyl-tRNA--protein transferase activity"/>
    <property type="evidence" value="ECO:0007669"/>
    <property type="project" value="UniProtKB-EC"/>
</dbReference>
<dbReference type="RefSeq" id="WP_269010542.1">
    <property type="nucleotide sequence ID" value="NZ_JAANOH010000004.1"/>
</dbReference>
<dbReference type="Pfam" id="PF03588">
    <property type="entry name" value="Leu_Phe_trans"/>
    <property type="match status" value="1"/>
</dbReference>
<dbReference type="InterPro" id="IPR042203">
    <property type="entry name" value="Leu/Phe-tRNA_Trfase_C"/>
</dbReference>
<proteinExistence type="inferred from homology"/>
<dbReference type="Gene3D" id="3.40.630.70">
    <property type="entry name" value="Leucyl/phenylalanyl-tRNA-protein transferase, C-terminal domain"/>
    <property type="match status" value="1"/>
</dbReference>
<keyword evidence="1 4" id="KW-0963">Cytoplasm</keyword>
<dbReference type="HAMAP" id="MF_00688">
    <property type="entry name" value="Leu_Phe_trans"/>
    <property type="match status" value="1"/>
</dbReference>
<keyword evidence="6" id="KW-1185">Reference proteome</keyword>
<dbReference type="InterPro" id="IPR016181">
    <property type="entry name" value="Acyl_CoA_acyltransferase"/>
</dbReference>
<dbReference type="PANTHER" id="PTHR30098:SF2">
    <property type="entry name" value="LEUCYL_PHENYLALANYL-TRNA--PROTEIN TRANSFERASE"/>
    <property type="match status" value="1"/>
</dbReference>
<comment type="catalytic activity">
    <reaction evidence="4">
        <text>L-phenylalanyl-tRNA(Phe) + an N-terminal L-alpha-aminoacyl-[protein] = an N-terminal L-phenylalanyl-L-alpha-aminoacyl-[protein] + tRNA(Phe)</text>
        <dbReference type="Rhea" id="RHEA:43632"/>
        <dbReference type="Rhea" id="RHEA-COMP:9668"/>
        <dbReference type="Rhea" id="RHEA-COMP:9699"/>
        <dbReference type="Rhea" id="RHEA-COMP:10636"/>
        <dbReference type="Rhea" id="RHEA-COMP:10637"/>
        <dbReference type="ChEBI" id="CHEBI:78442"/>
        <dbReference type="ChEBI" id="CHEBI:78531"/>
        <dbReference type="ChEBI" id="CHEBI:78597"/>
        <dbReference type="ChEBI" id="CHEBI:83561"/>
        <dbReference type="EC" id="2.3.2.6"/>
    </reaction>
</comment>
<sequence>MEEDKVLSVEQLIYAYTKGVFPMAEEGEIYWYSPDPRAIIPIETYKPAQSLRSVINKHLFEIRIDTQFEAVMRCCAAPRSSDSETWISEEIIQLYTQLFHRGFAHSVEAYVDGKLVGGLYGVALGGAYFGESMFSLVSNASKVAFHYLMIMLREQGYSLLDTQFMNDNVLRYGAIEISRKEYKSRLAKALKQTCQFELPGKDY</sequence>
<organism evidence="5 6">
    <name type="scientific">Aquirufa ecclesiirivi</name>
    <dbReference type="NCBI Taxonomy" id="2715124"/>
    <lineage>
        <taxon>Bacteria</taxon>
        <taxon>Pseudomonadati</taxon>
        <taxon>Bacteroidota</taxon>
        <taxon>Cytophagia</taxon>
        <taxon>Cytophagales</taxon>
        <taxon>Flectobacillaceae</taxon>
        <taxon>Aquirufa</taxon>
    </lineage>
</organism>
<comment type="similarity">
    <text evidence="4">Belongs to the L/F-transferase family.</text>
</comment>
<dbReference type="InterPro" id="IPR004616">
    <property type="entry name" value="Leu/Phe-tRNA_Trfase"/>
</dbReference>
<dbReference type="Proteomes" id="UP001321186">
    <property type="component" value="Unassembled WGS sequence"/>
</dbReference>
<dbReference type="SUPFAM" id="SSF55729">
    <property type="entry name" value="Acyl-CoA N-acyltransferases (Nat)"/>
    <property type="match status" value="1"/>
</dbReference>
<comment type="caution">
    <text evidence="5">The sequence shown here is derived from an EMBL/GenBank/DDBJ whole genome shotgun (WGS) entry which is preliminary data.</text>
</comment>
<keyword evidence="3 4" id="KW-0012">Acyltransferase</keyword>
<reference evidence="5 6" key="1">
    <citation type="submission" date="2020-03" db="EMBL/GenBank/DDBJ databases">
        <authorList>
            <person name="Pitt A."/>
            <person name="Hahn M.W."/>
        </authorList>
    </citation>
    <scope>NUCLEOTIDE SEQUENCE [LARGE SCALE GENOMIC DNA]</scope>
    <source>
        <strain evidence="5 6">5A-MARBSE</strain>
    </source>
</reference>
<dbReference type="EC" id="2.3.2.6" evidence="4"/>
<accession>A0ABT4JIZ1</accession>
<keyword evidence="2 4" id="KW-0808">Transferase</keyword>
<dbReference type="InterPro" id="IPR042221">
    <property type="entry name" value="Leu/Phe-tRNA_Trfase_N"/>
</dbReference>
<evidence type="ECO:0000313" key="5">
    <source>
        <dbReference type="EMBL" id="MCZ2475943.1"/>
    </source>
</evidence>
<comment type="function">
    <text evidence="4">Functions in the N-end rule pathway of protein degradation where it conjugates Leu, Phe and, less efficiently, Met from aminoacyl-tRNAs to the N-termini of proteins containing an N-terminal arginine or lysine.</text>
</comment>
<dbReference type="PANTHER" id="PTHR30098">
    <property type="entry name" value="LEUCYL/PHENYLALANYL-TRNA--PROTEIN TRANSFERASE"/>
    <property type="match status" value="1"/>
</dbReference>
<name>A0ABT4JIZ1_9BACT</name>
<dbReference type="NCBIfam" id="TIGR00667">
    <property type="entry name" value="aat"/>
    <property type="match status" value="1"/>
</dbReference>
<dbReference type="EMBL" id="JAANOH010000004">
    <property type="protein sequence ID" value="MCZ2475943.1"/>
    <property type="molecule type" value="Genomic_DNA"/>
</dbReference>
<evidence type="ECO:0000256" key="1">
    <source>
        <dbReference type="ARBA" id="ARBA00022490"/>
    </source>
</evidence>
<gene>
    <name evidence="4" type="primary">aat</name>
    <name evidence="5" type="ORF">G9H61_10825</name>
</gene>
<dbReference type="Gene3D" id="3.30.70.3550">
    <property type="entry name" value="Leucyl/phenylalanyl-tRNA-protein transferase, N-terminal domain"/>
    <property type="match status" value="1"/>
</dbReference>
<protein>
    <recommendedName>
        <fullName evidence="4">Leucyl/phenylalanyl-tRNA--protein transferase</fullName>
        <ecNumber evidence="4">2.3.2.6</ecNumber>
    </recommendedName>
    <alternativeName>
        <fullName evidence="4">L/F-transferase</fullName>
    </alternativeName>
    <alternativeName>
        <fullName evidence="4">Leucyltransferase</fullName>
    </alternativeName>
    <alternativeName>
        <fullName evidence="4">Phenyalanyltransferase</fullName>
    </alternativeName>
</protein>
<comment type="catalytic activity">
    <reaction evidence="4">
        <text>N-terminal L-arginyl-[protein] + L-leucyl-tRNA(Leu) = N-terminal L-leucyl-L-arginyl-[protein] + tRNA(Leu) + H(+)</text>
        <dbReference type="Rhea" id="RHEA:50416"/>
        <dbReference type="Rhea" id="RHEA-COMP:9613"/>
        <dbReference type="Rhea" id="RHEA-COMP:9622"/>
        <dbReference type="Rhea" id="RHEA-COMP:12672"/>
        <dbReference type="Rhea" id="RHEA-COMP:12673"/>
        <dbReference type="ChEBI" id="CHEBI:15378"/>
        <dbReference type="ChEBI" id="CHEBI:64719"/>
        <dbReference type="ChEBI" id="CHEBI:78442"/>
        <dbReference type="ChEBI" id="CHEBI:78494"/>
        <dbReference type="ChEBI" id="CHEBI:133044"/>
        <dbReference type="EC" id="2.3.2.6"/>
    </reaction>
</comment>
<evidence type="ECO:0000313" key="6">
    <source>
        <dbReference type="Proteomes" id="UP001321186"/>
    </source>
</evidence>
<comment type="subcellular location">
    <subcellularLocation>
        <location evidence="4">Cytoplasm</location>
    </subcellularLocation>
</comment>
<evidence type="ECO:0000256" key="3">
    <source>
        <dbReference type="ARBA" id="ARBA00023315"/>
    </source>
</evidence>
<evidence type="ECO:0000256" key="4">
    <source>
        <dbReference type="HAMAP-Rule" id="MF_00688"/>
    </source>
</evidence>
<comment type="catalytic activity">
    <reaction evidence="4">
        <text>N-terminal L-lysyl-[protein] + L-leucyl-tRNA(Leu) = N-terminal L-leucyl-L-lysyl-[protein] + tRNA(Leu) + H(+)</text>
        <dbReference type="Rhea" id="RHEA:12340"/>
        <dbReference type="Rhea" id="RHEA-COMP:9613"/>
        <dbReference type="Rhea" id="RHEA-COMP:9622"/>
        <dbReference type="Rhea" id="RHEA-COMP:12670"/>
        <dbReference type="Rhea" id="RHEA-COMP:12671"/>
        <dbReference type="ChEBI" id="CHEBI:15378"/>
        <dbReference type="ChEBI" id="CHEBI:65249"/>
        <dbReference type="ChEBI" id="CHEBI:78442"/>
        <dbReference type="ChEBI" id="CHEBI:78494"/>
        <dbReference type="ChEBI" id="CHEBI:133043"/>
        <dbReference type="EC" id="2.3.2.6"/>
    </reaction>
</comment>